<keyword evidence="3" id="KW-1185">Reference proteome</keyword>
<evidence type="ECO:0000256" key="1">
    <source>
        <dbReference type="SAM" id="MobiDB-lite"/>
    </source>
</evidence>
<gene>
    <name evidence="2" type="ORF">EYF80_017276</name>
</gene>
<proteinExistence type="predicted"/>
<organism evidence="2 3">
    <name type="scientific">Liparis tanakae</name>
    <name type="common">Tanaka's snailfish</name>
    <dbReference type="NCBI Taxonomy" id="230148"/>
    <lineage>
        <taxon>Eukaryota</taxon>
        <taxon>Metazoa</taxon>
        <taxon>Chordata</taxon>
        <taxon>Craniata</taxon>
        <taxon>Vertebrata</taxon>
        <taxon>Euteleostomi</taxon>
        <taxon>Actinopterygii</taxon>
        <taxon>Neopterygii</taxon>
        <taxon>Teleostei</taxon>
        <taxon>Neoteleostei</taxon>
        <taxon>Acanthomorphata</taxon>
        <taxon>Eupercaria</taxon>
        <taxon>Perciformes</taxon>
        <taxon>Cottioidei</taxon>
        <taxon>Cottales</taxon>
        <taxon>Liparidae</taxon>
        <taxon>Liparis</taxon>
    </lineage>
</organism>
<feature type="region of interest" description="Disordered" evidence="1">
    <location>
        <begin position="44"/>
        <end position="69"/>
    </location>
</feature>
<dbReference type="AlphaFoldDB" id="A0A4Z2I3V4"/>
<reference evidence="2 3" key="1">
    <citation type="submission" date="2019-03" db="EMBL/GenBank/DDBJ databases">
        <title>First draft genome of Liparis tanakae, snailfish: a comprehensive survey of snailfish specific genes.</title>
        <authorList>
            <person name="Kim W."/>
            <person name="Song I."/>
            <person name="Jeong J.-H."/>
            <person name="Kim D."/>
            <person name="Kim S."/>
            <person name="Ryu S."/>
            <person name="Song J.Y."/>
            <person name="Lee S.K."/>
        </authorList>
    </citation>
    <scope>NUCLEOTIDE SEQUENCE [LARGE SCALE GENOMIC DNA]</scope>
    <source>
        <tissue evidence="2">Muscle</tissue>
    </source>
</reference>
<accession>A0A4Z2I3V4</accession>
<dbReference type="Proteomes" id="UP000314294">
    <property type="component" value="Unassembled WGS sequence"/>
</dbReference>
<evidence type="ECO:0000313" key="3">
    <source>
        <dbReference type="Proteomes" id="UP000314294"/>
    </source>
</evidence>
<protein>
    <submittedName>
        <fullName evidence="2">Uncharacterized protein</fullName>
    </submittedName>
</protein>
<sequence>MRGSRFCLHLNDVNDNTCQSVAGQVTAKRIQPEAYADSVLPFDEEEAPPSSLIPHREPAGVQPGKMAPNERNDAMLTQTRTKSLRVPPSMPPLHLALISESRSHMRSFPSEGLAVNGSALGSGGGEACLLVGIKFIDSRQDAKINK</sequence>
<evidence type="ECO:0000313" key="2">
    <source>
        <dbReference type="EMBL" id="TNN72500.1"/>
    </source>
</evidence>
<comment type="caution">
    <text evidence="2">The sequence shown here is derived from an EMBL/GenBank/DDBJ whole genome shotgun (WGS) entry which is preliminary data.</text>
</comment>
<name>A0A4Z2I3V4_9TELE</name>
<dbReference type="EMBL" id="SRLO01000136">
    <property type="protein sequence ID" value="TNN72500.1"/>
    <property type="molecule type" value="Genomic_DNA"/>
</dbReference>